<dbReference type="OrthoDB" id="6252479at2759"/>
<evidence type="ECO:0000256" key="5">
    <source>
        <dbReference type="ARBA" id="ARBA00022737"/>
    </source>
</evidence>
<dbReference type="InterPro" id="IPR002126">
    <property type="entry name" value="Cadherin-like_dom"/>
</dbReference>
<dbReference type="PANTHER" id="PTHR24028:SF146">
    <property type="entry name" value="CADHERIN 96CB, ISOFORM D-RELATED"/>
    <property type="match status" value="1"/>
</dbReference>
<reference evidence="15" key="1">
    <citation type="submission" date="2021-01" db="EMBL/GenBank/DDBJ databases">
        <authorList>
            <person name="Li R."/>
            <person name="Bekaert M."/>
        </authorList>
    </citation>
    <scope>NUCLEOTIDE SEQUENCE</scope>
    <source>
        <strain evidence="15">Farmed</strain>
    </source>
</reference>
<proteinExistence type="predicted"/>
<evidence type="ECO:0000313" key="15">
    <source>
        <dbReference type="EMBL" id="CAE1329959.1"/>
    </source>
</evidence>
<gene>
    <name evidence="15" type="ORF">SPHA_79332</name>
</gene>
<keyword evidence="9 13" id="KW-0472">Membrane</keyword>
<dbReference type="PROSITE" id="PS00232">
    <property type="entry name" value="CADHERIN_1"/>
    <property type="match status" value="1"/>
</dbReference>
<dbReference type="FunFam" id="2.60.40.60:FF:000004">
    <property type="entry name" value="Protocadherin 1 gamma 2"/>
    <property type="match status" value="1"/>
</dbReference>
<evidence type="ECO:0000256" key="11">
    <source>
        <dbReference type="PROSITE-ProRule" id="PRU00043"/>
    </source>
</evidence>
<dbReference type="SUPFAM" id="SSF49313">
    <property type="entry name" value="Cadherin-like"/>
    <property type="match status" value="2"/>
</dbReference>
<evidence type="ECO:0000256" key="7">
    <source>
        <dbReference type="ARBA" id="ARBA00022889"/>
    </source>
</evidence>
<dbReference type="PRINTS" id="PR00205">
    <property type="entry name" value="CADHERIN"/>
</dbReference>
<dbReference type="InterPro" id="IPR015919">
    <property type="entry name" value="Cadherin-like_sf"/>
</dbReference>
<sequence>MSLDYEFQNVYRFRVLVKDNGIPSLNSTANIIIEVRDENDNAPYFTFPSINPYTMDFVYYPHHTNNITTLRASDSDSRENAFLRYEIIAGNEEQIFNLNHYTGLLSFTRVVTQQDAGSYELAFVVKDSGDPVLSATTNLSLTLTVSNKTFEMTKMVHMKSEEKIQLYIMVVIVVVAVILSVPITAAISICIIRFRDRRNDQHSDSTNPPCKCVTEHGNYMCPSQQATYWPDDIVAQSNDPELTRSLSRRSRRGPHPAEELAGDQNLRTKFQADGVYQVSVNF</sequence>
<evidence type="ECO:0000313" key="16">
    <source>
        <dbReference type="Proteomes" id="UP000597762"/>
    </source>
</evidence>
<accession>A0A812ER41</accession>
<dbReference type="GO" id="GO:0007156">
    <property type="term" value="P:homophilic cell adhesion via plasma membrane adhesion molecules"/>
    <property type="evidence" value="ECO:0007669"/>
    <property type="project" value="InterPro"/>
</dbReference>
<evidence type="ECO:0000256" key="9">
    <source>
        <dbReference type="ARBA" id="ARBA00023136"/>
    </source>
</evidence>
<evidence type="ECO:0000256" key="10">
    <source>
        <dbReference type="ARBA" id="ARBA00023180"/>
    </source>
</evidence>
<dbReference type="AlphaFoldDB" id="A0A812ER41"/>
<evidence type="ECO:0000256" key="3">
    <source>
        <dbReference type="ARBA" id="ARBA00022692"/>
    </source>
</evidence>
<evidence type="ECO:0000256" key="6">
    <source>
        <dbReference type="ARBA" id="ARBA00022837"/>
    </source>
</evidence>
<feature type="transmembrane region" description="Helical" evidence="13">
    <location>
        <begin position="166"/>
        <end position="192"/>
    </location>
</feature>
<protein>
    <recommendedName>
        <fullName evidence="14">Cadherin domain-containing protein</fullName>
    </recommendedName>
</protein>
<evidence type="ECO:0000256" key="12">
    <source>
        <dbReference type="SAM" id="MobiDB-lite"/>
    </source>
</evidence>
<feature type="domain" description="Cadherin" evidence="14">
    <location>
        <begin position="67"/>
        <end position="153"/>
    </location>
</feature>
<evidence type="ECO:0000256" key="8">
    <source>
        <dbReference type="ARBA" id="ARBA00022989"/>
    </source>
</evidence>
<dbReference type="Proteomes" id="UP000597762">
    <property type="component" value="Unassembled WGS sequence"/>
</dbReference>
<evidence type="ECO:0000259" key="14">
    <source>
        <dbReference type="PROSITE" id="PS50268"/>
    </source>
</evidence>
<dbReference type="InterPro" id="IPR050174">
    <property type="entry name" value="Protocadherin/Cadherin-CA"/>
</dbReference>
<dbReference type="Pfam" id="PF00028">
    <property type="entry name" value="Cadherin"/>
    <property type="match status" value="1"/>
</dbReference>
<name>A0A812ER41_ACAPH</name>
<organism evidence="15 16">
    <name type="scientific">Acanthosepion pharaonis</name>
    <name type="common">Pharaoh cuttlefish</name>
    <name type="synonym">Sepia pharaonis</name>
    <dbReference type="NCBI Taxonomy" id="158019"/>
    <lineage>
        <taxon>Eukaryota</taxon>
        <taxon>Metazoa</taxon>
        <taxon>Spiralia</taxon>
        <taxon>Lophotrochozoa</taxon>
        <taxon>Mollusca</taxon>
        <taxon>Cephalopoda</taxon>
        <taxon>Coleoidea</taxon>
        <taxon>Decapodiformes</taxon>
        <taxon>Sepiida</taxon>
        <taxon>Sepiina</taxon>
        <taxon>Sepiidae</taxon>
        <taxon>Acanthosepion</taxon>
    </lineage>
</organism>
<feature type="domain" description="Cadherin" evidence="14">
    <location>
        <begin position="3"/>
        <end position="45"/>
    </location>
</feature>
<evidence type="ECO:0000256" key="4">
    <source>
        <dbReference type="ARBA" id="ARBA00022729"/>
    </source>
</evidence>
<evidence type="ECO:0000256" key="13">
    <source>
        <dbReference type="SAM" id="Phobius"/>
    </source>
</evidence>
<dbReference type="Gene3D" id="2.60.40.60">
    <property type="entry name" value="Cadherins"/>
    <property type="match status" value="2"/>
</dbReference>
<dbReference type="EMBL" id="CAHIKZ030005565">
    <property type="protein sequence ID" value="CAE1329959.1"/>
    <property type="molecule type" value="Genomic_DNA"/>
</dbReference>
<dbReference type="GO" id="GO:0005509">
    <property type="term" value="F:calcium ion binding"/>
    <property type="evidence" value="ECO:0007669"/>
    <property type="project" value="UniProtKB-UniRule"/>
</dbReference>
<comment type="subcellular location">
    <subcellularLocation>
        <location evidence="1">Cell membrane</location>
        <topology evidence="1">Single-pass type I membrane protein</topology>
    </subcellularLocation>
</comment>
<evidence type="ECO:0000256" key="1">
    <source>
        <dbReference type="ARBA" id="ARBA00004251"/>
    </source>
</evidence>
<dbReference type="GO" id="GO:0005886">
    <property type="term" value="C:plasma membrane"/>
    <property type="evidence" value="ECO:0007669"/>
    <property type="project" value="UniProtKB-SubCell"/>
</dbReference>
<dbReference type="CDD" id="cd11304">
    <property type="entry name" value="Cadherin_repeat"/>
    <property type="match status" value="2"/>
</dbReference>
<keyword evidence="7" id="KW-0130">Cell adhesion</keyword>
<dbReference type="InterPro" id="IPR020894">
    <property type="entry name" value="Cadherin_CS"/>
</dbReference>
<comment type="caution">
    <text evidence="15">The sequence shown here is derived from an EMBL/GenBank/DDBJ whole genome shotgun (WGS) entry which is preliminary data.</text>
</comment>
<keyword evidence="16" id="KW-1185">Reference proteome</keyword>
<keyword evidence="3 13" id="KW-0812">Transmembrane</keyword>
<dbReference type="PROSITE" id="PS50268">
    <property type="entry name" value="CADHERIN_2"/>
    <property type="match status" value="2"/>
</dbReference>
<keyword evidence="10" id="KW-0325">Glycoprotein</keyword>
<feature type="region of interest" description="Disordered" evidence="12">
    <location>
        <begin position="244"/>
        <end position="264"/>
    </location>
</feature>
<evidence type="ECO:0000256" key="2">
    <source>
        <dbReference type="ARBA" id="ARBA00022475"/>
    </source>
</evidence>
<keyword evidence="6 11" id="KW-0106">Calcium</keyword>
<keyword evidence="8 13" id="KW-1133">Transmembrane helix</keyword>
<keyword evidence="5" id="KW-0677">Repeat</keyword>
<keyword evidence="2" id="KW-1003">Cell membrane</keyword>
<dbReference type="PANTHER" id="PTHR24028">
    <property type="entry name" value="CADHERIN-87A"/>
    <property type="match status" value="1"/>
</dbReference>
<keyword evidence="4" id="KW-0732">Signal</keyword>